<gene>
    <name evidence="1" type="ORF">GALL_408490</name>
</gene>
<reference evidence="1" key="1">
    <citation type="submission" date="2016-10" db="EMBL/GenBank/DDBJ databases">
        <title>Sequence of Gallionella enrichment culture.</title>
        <authorList>
            <person name="Poehlein A."/>
            <person name="Muehling M."/>
            <person name="Daniel R."/>
        </authorList>
    </citation>
    <scope>NUCLEOTIDE SEQUENCE</scope>
</reference>
<dbReference type="AlphaFoldDB" id="A0A1J5Q161"/>
<comment type="caution">
    <text evidence="1">The sequence shown here is derived from an EMBL/GenBank/DDBJ whole genome shotgun (WGS) entry which is preliminary data.</text>
</comment>
<proteinExistence type="predicted"/>
<dbReference type="EMBL" id="MLJW01001611">
    <property type="protein sequence ID" value="OIQ77457.1"/>
    <property type="molecule type" value="Genomic_DNA"/>
</dbReference>
<name>A0A1J5Q161_9ZZZZ</name>
<evidence type="ECO:0000313" key="1">
    <source>
        <dbReference type="EMBL" id="OIQ77457.1"/>
    </source>
</evidence>
<organism evidence="1">
    <name type="scientific">mine drainage metagenome</name>
    <dbReference type="NCBI Taxonomy" id="410659"/>
    <lineage>
        <taxon>unclassified sequences</taxon>
        <taxon>metagenomes</taxon>
        <taxon>ecological metagenomes</taxon>
    </lineage>
</organism>
<protein>
    <submittedName>
        <fullName evidence="1">Uncharacterized protein</fullName>
    </submittedName>
</protein>
<sequence length="78" mass="8772">MEQVFYHIDVSEIPTSLDAPMTAAAATEVILDDVNARRWRILVGDDARLDERVCQAPRQAYDAAFYENFAEVGGWRPG</sequence>
<accession>A0A1J5Q161</accession>